<keyword evidence="3" id="KW-1185">Reference proteome</keyword>
<feature type="region of interest" description="Disordered" evidence="1">
    <location>
        <begin position="265"/>
        <end position="285"/>
    </location>
</feature>
<dbReference type="EMBL" id="JAGMVJ010000001">
    <property type="protein sequence ID" value="KAH7095234.1"/>
    <property type="molecule type" value="Genomic_DNA"/>
</dbReference>
<evidence type="ECO:0000313" key="2">
    <source>
        <dbReference type="EMBL" id="KAH7095234.1"/>
    </source>
</evidence>
<evidence type="ECO:0000256" key="1">
    <source>
        <dbReference type="SAM" id="MobiDB-lite"/>
    </source>
</evidence>
<dbReference type="Proteomes" id="UP000813461">
    <property type="component" value="Unassembled WGS sequence"/>
</dbReference>
<name>A0A8K0RFN9_9PLEO</name>
<dbReference type="AlphaFoldDB" id="A0A8K0RFN9"/>
<proteinExistence type="predicted"/>
<gene>
    <name evidence="2" type="ORF">FB567DRAFT_586564</name>
</gene>
<sequence length="456" mass="51061">MEHQMEELQRYQKLLETSRSWATSSKVALGHVPLVWWEAKQSLTEGTAALPQYALMGHNSDDESKNPVLLNTNSPWSMFLCGSQGSGKSHTLSCILENCLLTDEEIGKNPNPLAGVVFHYNRSQSGEVCEAAYLCSSLKTRVRVLVSRSNYKGLERRYKDLAEKVEGNIKVMPLDLRPSHLNVERMQVLMAVGKEGDLFLYMNVLMSILRNMAIANEGIGKFNYGEFATKLAEAGLTDMQSGPMNMRLDLLESYVDVPPRPIVSRSKSGKITTRPRDHFPRLSEDKPDYLEGESGVLTIIDLTDPFTSCGKIIALDEAHNYMTTDNAAALQFTQRLLKTIREQRHQGTRVVIATQEPSINTSLIDLCNITMVHRCTSPAWFTVLKGHLAALKGRNDQDVFEEIVRLKTGESLLFCPTAATGYEDKKIVSVDMNYVKFRTRKRITKDGGKSKLAYGS</sequence>
<dbReference type="InterPro" id="IPR027417">
    <property type="entry name" value="P-loop_NTPase"/>
</dbReference>
<dbReference type="SUPFAM" id="SSF52540">
    <property type="entry name" value="P-loop containing nucleoside triphosphate hydrolases"/>
    <property type="match status" value="1"/>
</dbReference>
<evidence type="ECO:0000313" key="3">
    <source>
        <dbReference type="Proteomes" id="UP000813461"/>
    </source>
</evidence>
<evidence type="ECO:0008006" key="4">
    <source>
        <dbReference type="Google" id="ProtNLM"/>
    </source>
</evidence>
<feature type="compositionally biased region" description="Basic and acidic residues" evidence="1">
    <location>
        <begin position="274"/>
        <end position="285"/>
    </location>
</feature>
<dbReference type="Gene3D" id="3.40.50.300">
    <property type="entry name" value="P-loop containing nucleotide triphosphate hydrolases"/>
    <property type="match status" value="1"/>
</dbReference>
<accession>A0A8K0RFN9</accession>
<comment type="caution">
    <text evidence="2">The sequence shown here is derived from an EMBL/GenBank/DDBJ whole genome shotgun (WGS) entry which is preliminary data.</text>
</comment>
<reference evidence="2" key="1">
    <citation type="journal article" date="2021" name="Nat. Commun.">
        <title>Genetic determinants of endophytism in the Arabidopsis root mycobiome.</title>
        <authorList>
            <person name="Mesny F."/>
            <person name="Miyauchi S."/>
            <person name="Thiergart T."/>
            <person name="Pickel B."/>
            <person name="Atanasova L."/>
            <person name="Karlsson M."/>
            <person name="Huettel B."/>
            <person name="Barry K.W."/>
            <person name="Haridas S."/>
            <person name="Chen C."/>
            <person name="Bauer D."/>
            <person name="Andreopoulos W."/>
            <person name="Pangilinan J."/>
            <person name="LaButti K."/>
            <person name="Riley R."/>
            <person name="Lipzen A."/>
            <person name="Clum A."/>
            <person name="Drula E."/>
            <person name="Henrissat B."/>
            <person name="Kohler A."/>
            <person name="Grigoriev I.V."/>
            <person name="Martin F.M."/>
            <person name="Hacquard S."/>
        </authorList>
    </citation>
    <scope>NUCLEOTIDE SEQUENCE</scope>
    <source>
        <strain evidence="2">MPI-SDFR-AT-0120</strain>
    </source>
</reference>
<dbReference type="OrthoDB" id="2316594at2759"/>
<organism evidence="2 3">
    <name type="scientific">Paraphoma chrysanthemicola</name>
    <dbReference type="NCBI Taxonomy" id="798071"/>
    <lineage>
        <taxon>Eukaryota</taxon>
        <taxon>Fungi</taxon>
        <taxon>Dikarya</taxon>
        <taxon>Ascomycota</taxon>
        <taxon>Pezizomycotina</taxon>
        <taxon>Dothideomycetes</taxon>
        <taxon>Pleosporomycetidae</taxon>
        <taxon>Pleosporales</taxon>
        <taxon>Pleosporineae</taxon>
        <taxon>Phaeosphaeriaceae</taxon>
        <taxon>Paraphoma</taxon>
    </lineage>
</organism>
<protein>
    <recommendedName>
        <fullName evidence="4">AAA+ ATPase domain-containing protein</fullName>
    </recommendedName>
</protein>